<dbReference type="PANTHER" id="PTHR21301:SF10">
    <property type="entry name" value="REVERSE TRANSCRIPTASE DOMAIN-CONTAINING PROTEIN"/>
    <property type="match status" value="1"/>
</dbReference>
<dbReference type="AlphaFoldDB" id="A0A183AA84"/>
<sequence length="572" mass="61351">MAPLCGLLEQRRNKNFGLAGFSVNSAIQFINECQLRRHRVARTLLPQLKRKVSSFKAVTGCQYRVTSDSGKSVKVYVTSASGTKCVTVTNGSTSETLCPSGTSNQFTSKEPIEISAEAEATTGASTAETTTSTIEPGGDSAGPNPDGSAEGRKEGGKSESGKKQQTDREGEAKKPQVIEKQPDNTEGDVKEQSPASPQQALQGPNVPGGIVPVRSKLIRRSRDTSNTDVIVYYVLGGDKNDTKTVKPGDNVENGKPEKEGNEIPDPQQKEKQSGDPDRAPEKEAPESHKQAAPAPEVQEKNVPDASALLRRARDISDTDVTVYYVLAWRTNQANPVHDELTTAQNGQMAGQGGNAYRQIDGVAMGSPLGPVLADLFMAHLVQKANNILERAILYKRYVDDTLVITESLEEAATTSGTKCVTVTSGDTSETLCPSGTNSQFTSQEPVEVSAELRTTTTAATPTEASTTETTTITTKPVKEPAKSNPEVSEKDKKKDVESDGEEKQLPESGVMEKQRPENSNELVDKQPPAVPQQVSPGKSIQEGSAPGSKQLLRRTRDTSSTDVVVYYVLDSD</sequence>
<organism evidence="4">
    <name type="scientific">Echinostoma caproni</name>
    <dbReference type="NCBI Taxonomy" id="27848"/>
    <lineage>
        <taxon>Eukaryota</taxon>
        <taxon>Metazoa</taxon>
        <taxon>Spiralia</taxon>
        <taxon>Lophotrochozoa</taxon>
        <taxon>Platyhelminthes</taxon>
        <taxon>Trematoda</taxon>
        <taxon>Digenea</taxon>
        <taxon>Plagiorchiida</taxon>
        <taxon>Echinostomata</taxon>
        <taxon>Echinostomatoidea</taxon>
        <taxon>Echinostomatidae</taxon>
        <taxon>Echinostoma</taxon>
    </lineage>
</organism>
<feature type="compositionally biased region" description="Low complexity" evidence="1">
    <location>
        <begin position="454"/>
        <end position="474"/>
    </location>
</feature>
<reference evidence="4" key="1">
    <citation type="submission" date="2016-06" db="UniProtKB">
        <authorList>
            <consortium name="WormBaseParasite"/>
        </authorList>
    </citation>
    <scope>IDENTIFICATION</scope>
</reference>
<evidence type="ECO:0000313" key="3">
    <source>
        <dbReference type="Proteomes" id="UP000272942"/>
    </source>
</evidence>
<feature type="compositionally biased region" description="Polar residues" evidence="1">
    <location>
        <begin position="532"/>
        <end position="542"/>
    </location>
</feature>
<feature type="region of interest" description="Disordered" evidence="1">
    <location>
        <begin position="238"/>
        <end position="302"/>
    </location>
</feature>
<dbReference type="WBParaSite" id="ECPE_0000387401-mRNA-1">
    <property type="protein sequence ID" value="ECPE_0000387401-mRNA-1"/>
    <property type="gene ID" value="ECPE_0000387401"/>
</dbReference>
<name>A0A183AA84_9TREM</name>
<feature type="compositionally biased region" description="Basic and acidic residues" evidence="1">
    <location>
        <begin position="476"/>
        <end position="524"/>
    </location>
</feature>
<feature type="compositionally biased region" description="Basic and acidic residues" evidence="1">
    <location>
        <begin position="149"/>
        <end position="191"/>
    </location>
</feature>
<dbReference type="Proteomes" id="UP000272942">
    <property type="component" value="Unassembled WGS sequence"/>
</dbReference>
<dbReference type="EMBL" id="UZAN01040762">
    <property type="protein sequence ID" value="VDP70860.1"/>
    <property type="molecule type" value="Genomic_DNA"/>
</dbReference>
<evidence type="ECO:0000256" key="1">
    <source>
        <dbReference type="SAM" id="MobiDB-lite"/>
    </source>
</evidence>
<protein>
    <submittedName>
        <fullName evidence="4">Reverse transcriptase domain-containing protein</fullName>
    </submittedName>
</protein>
<evidence type="ECO:0000313" key="4">
    <source>
        <dbReference type="WBParaSite" id="ECPE_0000387401-mRNA-1"/>
    </source>
</evidence>
<feature type="compositionally biased region" description="Basic and acidic residues" evidence="1">
    <location>
        <begin position="252"/>
        <end position="289"/>
    </location>
</feature>
<proteinExistence type="predicted"/>
<dbReference type="OrthoDB" id="6782675at2759"/>
<feature type="compositionally biased region" description="Polar residues" evidence="1">
    <location>
        <begin position="425"/>
        <end position="444"/>
    </location>
</feature>
<gene>
    <name evidence="2" type="ORF">ECPE_LOCUS3869</name>
</gene>
<evidence type="ECO:0000313" key="2">
    <source>
        <dbReference type="EMBL" id="VDP70860.1"/>
    </source>
</evidence>
<feature type="compositionally biased region" description="Low complexity" evidence="1">
    <location>
        <begin position="118"/>
        <end position="135"/>
    </location>
</feature>
<feature type="compositionally biased region" description="Polar residues" evidence="1">
    <location>
        <begin position="193"/>
        <end position="202"/>
    </location>
</feature>
<feature type="region of interest" description="Disordered" evidence="1">
    <location>
        <begin position="425"/>
        <end position="560"/>
    </location>
</feature>
<keyword evidence="3" id="KW-1185">Reference proteome</keyword>
<dbReference type="PANTHER" id="PTHR21301">
    <property type="entry name" value="REVERSE TRANSCRIPTASE"/>
    <property type="match status" value="1"/>
</dbReference>
<reference evidence="2 3" key="2">
    <citation type="submission" date="2018-11" db="EMBL/GenBank/DDBJ databases">
        <authorList>
            <consortium name="Pathogen Informatics"/>
        </authorList>
    </citation>
    <scope>NUCLEOTIDE SEQUENCE [LARGE SCALE GENOMIC DNA]</scope>
    <source>
        <strain evidence="2 3">Egypt</strain>
    </source>
</reference>
<accession>A0A183AA84</accession>
<feature type="region of interest" description="Disordered" evidence="1">
    <location>
        <begin position="118"/>
        <end position="213"/>
    </location>
</feature>